<name>A0ABW0B2S3_9ACTN</name>
<gene>
    <name evidence="1" type="ORF">ACFPRK_12255</name>
</gene>
<sequence>MRKNTPEYEQALDAVVDILRERARAGAAPLSYGDLSAELAGRRHQVPAHEGPMPYLLEDASVRESPDGSLPLLSALVVLRETGRPSGGFFKLARCAPYMRSGDDTELWIEEIKQLAVHFAARAG</sequence>
<organism evidence="1 2">
    <name type="scientific">Streptomyces mutomycini</name>
    <dbReference type="NCBI Taxonomy" id="284036"/>
    <lineage>
        <taxon>Bacteria</taxon>
        <taxon>Bacillati</taxon>
        <taxon>Actinomycetota</taxon>
        <taxon>Actinomycetes</taxon>
        <taxon>Kitasatosporales</taxon>
        <taxon>Streptomycetaceae</taxon>
        <taxon>Streptomyces</taxon>
    </lineage>
</organism>
<comment type="caution">
    <text evidence="1">The sequence shown here is derived from an EMBL/GenBank/DDBJ whole genome shotgun (WGS) entry which is preliminary data.</text>
</comment>
<accession>A0ABW0B2S3</accession>
<evidence type="ECO:0000313" key="1">
    <source>
        <dbReference type="EMBL" id="MFC5171361.1"/>
    </source>
</evidence>
<dbReference type="Proteomes" id="UP001596208">
    <property type="component" value="Unassembled WGS sequence"/>
</dbReference>
<reference evidence="2" key="1">
    <citation type="journal article" date="2019" name="Int. J. Syst. Evol. Microbiol.">
        <title>The Global Catalogue of Microorganisms (GCM) 10K type strain sequencing project: providing services to taxonomists for standard genome sequencing and annotation.</title>
        <authorList>
            <consortium name="The Broad Institute Genomics Platform"/>
            <consortium name="The Broad Institute Genome Sequencing Center for Infectious Disease"/>
            <person name="Wu L."/>
            <person name="Ma J."/>
        </authorList>
    </citation>
    <scope>NUCLEOTIDE SEQUENCE [LARGE SCALE GENOMIC DNA]</scope>
    <source>
        <strain evidence="2">CGMCC 4.1721</strain>
    </source>
</reference>
<evidence type="ECO:0000313" key="2">
    <source>
        <dbReference type="Proteomes" id="UP001596208"/>
    </source>
</evidence>
<keyword evidence="2" id="KW-1185">Reference proteome</keyword>
<dbReference type="RefSeq" id="WP_381822807.1">
    <property type="nucleotide sequence ID" value="NZ_JBHSKI010000004.1"/>
</dbReference>
<protein>
    <submittedName>
        <fullName evidence="1">Uncharacterized protein</fullName>
    </submittedName>
</protein>
<proteinExistence type="predicted"/>
<dbReference type="EMBL" id="JBHSKI010000004">
    <property type="protein sequence ID" value="MFC5171361.1"/>
    <property type="molecule type" value="Genomic_DNA"/>
</dbReference>